<keyword evidence="4 6" id="KW-1133">Transmembrane helix</keyword>
<evidence type="ECO:0000256" key="5">
    <source>
        <dbReference type="ARBA" id="ARBA00023136"/>
    </source>
</evidence>
<feature type="transmembrane region" description="Helical" evidence="6">
    <location>
        <begin position="321"/>
        <end position="340"/>
    </location>
</feature>
<sequence length="429" mass="48096">MSKLAIIIKEVYRKNVQSWSFFWMIAGPIITIAIVSLIVYFIGKDEMGQSSGRLAIISDQPEIVQLVETANEENTIIKDYSIDQARQAVMDQKIDGYITIEQKDPFVVKFYKSTTGSNINLTKIQQALNEEQIKNMAEKIGLNQDEIIQLQSSNVNIETINIAESKDGQTKETSSQDPKVFIRNGVAYFVVFMVFMFIMNYVSVISQEIATEKGSRIMEIILSSVSSTTHFYGKMIGISLVILTQIVIYIVLFLVLQFVFDQTDLMANLGLEFIDLKQIFAESKGIIGIGAVFALMGVLIYASLAGFLGSLVSKVEEVNKTITPITLFAVAGLYTGMFAMQSPNNIVVKVMSYIPLTTPFVMPFRISTETVAQNELIIAIIISVIFSIVCFWIATIFYRSNVLTYSDKGVINTLKRSFQLWKSDREAQD</sequence>
<evidence type="ECO:0000256" key="4">
    <source>
        <dbReference type="ARBA" id="ARBA00022989"/>
    </source>
</evidence>
<proteinExistence type="predicted"/>
<dbReference type="STRING" id="89093.SAMN04488558_101390"/>
<name>A0A1H9A0Z8_9LACT</name>
<evidence type="ECO:0000256" key="6">
    <source>
        <dbReference type="SAM" id="Phobius"/>
    </source>
</evidence>
<keyword evidence="3 6" id="KW-0812">Transmembrane</keyword>
<evidence type="ECO:0000256" key="3">
    <source>
        <dbReference type="ARBA" id="ARBA00022692"/>
    </source>
</evidence>
<dbReference type="InterPro" id="IPR051449">
    <property type="entry name" value="ABC-2_transporter_component"/>
</dbReference>
<dbReference type="Proteomes" id="UP000198833">
    <property type="component" value="Unassembled WGS sequence"/>
</dbReference>
<dbReference type="GO" id="GO:0005886">
    <property type="term" value="C:plasma membrane"/>
    <property type="evidence" value="ECO:0007669"/>
    <property type="project" value="UniProtKB-SubCell"/>
</dbReference>
<evidence type="ECO:0000256" key="1">
    <source>
        <dbReference type="ARBA" id="ARBA00004651"/>
    </source>
</evidence>
<accession>A0A1H9A0Z8</accession>
<feature type="transmembrane region" description="Helical" evidence="6">
    <location>
        <begin position="231"/>
        <end position="260"/>
    </location>
</feature>
<dbReference type="InterPro" id="IPR013525">
    <property type="entry name" value="ABC2_TM"/>
</dbReference>
<evidence type="ECO:0000313" key="8">
    <source>
        <dbReference type="EMBL" id="SEP70314.1"/>
    </source>
</evidence>
<dbReference type="Pfam" id="PF12698">
    <property type="entry name" value="ABC2_membrane_3"/>
    <property type="match status" value="1"/>
</dbReference>
<organism evidence="8 9">
    <name type="scientific">Ignavigranum ruoffiae</name>
    <dbReference type="NCBI Taxonomy" id="89093"/>
    <lineage>
        <taxon>Bacteria</taxon>
        <taxon>Bacillati</taxon>
        <taxon>Bacillota</taxon>
        <taxon>Bacilli</taxon>
        <taxon>Lactobacillales</taxon>
        <taxon>Aerococcaceae</taxon>
        <taxon>Ignavigranum</taxon>
    </lineage>
</organism>
<feature type="transmembrane region" description="Helical" evidence="6">
    <location>
        <begin position="186"/>
        <end position="210"/>
    </location>
</feature>
<feature type="domain" description="ABC-2 type transporter transmembrane" evidence="7">
    <location>
        <begin position="19"/>
        <end position="395"/>
    </location>
</feature>
<dbReference type="AlphaFoldDB" id="A0A1H9A0Z8"/>
<keyword evidence="5 6" id="KW-0472">Membrane</keyword>
<gene>
    <name evidence="8" type="ORF">SAMN04488558_101390</name>
</gene>
<dbReference type="PANTHER" id="PTHR30294">
    <property type="entry name" value="MEMBRANE COMPONENT OF ABC TRANSPORTER YHHJ-RELATED"/>
    <property type="match status" value="1"/>
</dbReference>
<protein>
    <submittedName>
        <fullName evidence="8">ABC-2 type transport system permease protein</fullName>
    </submittedName>
</protein>
<evidence type="ECO:0000259" key="7">
    <source>
        <dbReference type="Pfam" id="PF12698"/>
    </source>
</evidence>
<dbReference type="GO" id="GO:0140359">
    <property type="term" value="F:ABC-type transporter activity"/>
    <property type="evidence" value="ECO:0007669"/>
    <property type="project" value="InterPro"/>
</dbReference>
<keyword evidence="9" id="KW-1185">Reference proteome</keyword>
<feature type="transmembrane region" description="Helical" evidence="6">
    <location>
        <begin position="21"/>
        <end position="43"/>
    </location>
</feature>
<dbReference type="PANTHER" id="PTHR30294:SF29">
    <property type="entry name" value="MULTIDRUG ABC TRANSPORTER PERMEASE YBHS-RELATED"/>
    <property type="match status" value="1"/>
</dbReference>
<dbReference type="EMBL" id="FOEN01000001">
    <property type="protein sequence ID" value="SEP70314.1"/>
    <property type="molecule type" value="Genomic_DNA"/>
</dbReference>
<dbReference type="OrthoDB" id="9768837at2"/>
<feature type="transmembrane region" description="Helical" evidence="6">
    <location>
        <begin position="376"/>
        <end position="398"/>
    </location>
</feature>
<evidence type="ECO:0000313" key="9">
    <source>
        <dbReference type="Proteomes" id="UP000198833"/>
    </source>
</evidence>
<evidence type="ECO:0000256" key="2">
    <source>
        <dbReference type="ARBA" id="ARBA00022475"/>
    </source>
</evidence>
<feature type="transmembrane region" description="Helical" evidence="6">
    <location>
        <begin position="286"/>
        <end position="309"/>
    </location>
</feature>
<reference evidence="8 9" key="1">
    <citation type="submission" date="2016-10" db="EMBL/GenBank/DDBJ databases">
        <authorList>
            <person name="de Groot N.N."/>
        </authorList>
    </citation>
    <scope>NUCLEOTIDE SEQUENCE [LARGE SCALE GENOMIC DNA]</scope>
    <source>
        <strain evidence="8 9">DSM 15695</strain>
    </source>
</reference>
<comment type="subcellular location">
    <subcellularLocation>
        <location evidence="1">Cell membrane</location>
        <topology evidence="1">Multi-pass membrane protein</topology>
    </subcellularLocation>
</comment>
<dbReference type="RefSeq" id="WP_092570222.1">
    <property type="nucleotide sequence ID" value="NZ_CP149446.1"/>
</dbReference>
<keyword evidence="2" id="KW-1003">Cell membrane</keyword>